<keyword evidence="1" id="KW-0472">Membrane</keyword>
<name>A0A0V0HMW9_SOLCH</name>
<evidence type="ECO:0000256" key="1">
    <source>
        <dbReference type="SAM" id="Phobius"/>
    </source>
</evidence>
<dbReference type="AlphaFoldDB" id="A0A0V0HMW9"/>
<evidence type="ECO:0000313" key="2">
    <source>
        <dbReference type="EMBL" id="JAP20918.1"/>
    </source>
</evidence>
<proteinExistence type="predicted"/>
<accession>A0A0V0HMW9</accession>
<keyword evidence="1" id="KW-0812">Transmembrane</keyword>
<reference evidence="2" key="1">
    <citation type="submission" date="2015-12" db="EMBL/GenBank/DDBJ databases">
        <title>Gene expression during late stages of embryo sac development: a critical building block for successful pollen-pistil interactions.</title>
        <authorList>
            <person name="Liu Y."/>
            <person name="Joly V."/>
            <person name="Sabar M."/>
            <person name="Matton D.P."/>
        </authorList>
    </citation>
    <scope>NUCLEOTIDE SEQUENCE</scope>
</reference>
<dbReference type="EMBL" id="GEDG01018290">
    <property type="protein sequence ID" value="JAP20918.1"/>
    <property type="molecule type" value="Transcribed_RNA"/>
</dbReference>
<keyword evidence="1" id="KW-1133">Transmembrane helix</keyword>
<organism evidence="2">
    <name type="scientific">Solanum chacoense</name>
    <name type="common">Chaco potato</name>
    <dbReference type="NCBI Taxonomy" id="4108"/>
    <lineage>
        <taxon>Eukaryota</taxon>
        <taxon>Viridiplantae</taxon>
        <taxon>Streptophyta</taxon>
        <taxon>Embryophyta</taxon>
        <taxon>Tracheophyta</taxon>
        <taxon>Spermatophyta</taxon>
        <taxon>Magnoliopsida</taxon>
        <taxon>eudicotyledons</taxon>
        <taxon>Gunneridae</taxon>
        <taxon>Pentapetalae</taxon>
        <taxon>asterids</taxon>
        <taxon>lamiids</taxon>
        <taxon>Solanales</taxon>
        <taxon>Solanaceae</taxon>
        <taxon>Solanoideae</taxon>
        <taxon>Solaneae</taxon>
        <taxon>Solanum</taxon>
    </lineage>
</organism>
<feature type="transmembrane region" description="Helical" evidence="1">
    <location>
        <begin position="46"/>
        <end position="71"/>
    </location>
</feature>
<protein>
    <submittedName>
        <fullName evidence="2">Putative ovule protein</fullName>
    </submittedName>
</protein>
<sequence length="116" mass="13489">MGHHRPNTFGCFFSVRRSGRIQGLLQGRDRIRAFGFDDPLLLNCDLLLFSGLLDCYCYSMLLLLFVTIIPIPRNGTFRLPLFIHEMKIDRFCVSPPHVFSFGSALFWLLFCRSVWI</sequence>